<reference evidence="14" key="1">
    <citation type="submission" date="2021-03" db="EMBL/GenBank/DDBJ databases">
        <authorList>
            <person name="Tagirdzhanova G."/>
        </authorList>
    </citation>
    <scope>NUCLEOTIDE SEQUENCE</scope>
</reference>
<comment type="similarity">
    <text evidence="3">Belongs to the DNA mismatch repair MutS family.</text>
</comment>
<evidence type="ECO:0000256" key="9">
    <source>
        <dbReference type="ARBA" id="ARBA00023254"/>
    </source>
</evidence>
<evidence type="ECO:0000313" key="15">
    <source>
        <dbReference type="Proteomes" id="UP000664534"/>
    </source>
</evidence>
<proteinExistence type="inferred from homology"/>
<evidence type="ECO:0000256" key="4">
    <source>
        <dbReference type="ARBA" id="ARBA00022454"/>
    </source>
</evidence>
<evidence type="ECO:0000259" key="13">
    <source>
        <dbReference type="PROSITE" id="PS00486"/>
    </source>
</evidence>
<dbReference type="GO" id="GO:0051026">
    <property type="term" value="P:chiasma assembly"/>
    <property type="evidence" value="ECO:0007669"/>
    <property type="project" value="UniProtKB-ARBA"/>
</dbReference>
<feature type="domain" description="DNA mismatch repair proteins mutS family" evidence="13">
    <location>
        <begin position="797"/>
        <end position="813"/>
    </location>
</feature>
<keyword evidence="8" id="KW-0539">Nucleus</keyword>
<dbReference type="InterPro" id="IPR027417">
    <property type="entry name" value="P-loop_NTPase"/>
</dbReference>
<dbReference type="GO" id="GO:0005634">
    <property type="term" value="C:nucleus"/>
    <property type="evidence" value="ECO:0007669"/>
    <property type="project" value="UniProtKB-SubCell"/>
</dbReference>
<dbReference type="GO" id="GO:0006298">
    <property type="term" value="P:mismatch repair"/>
    <property type="evidence" value="ECO:0007669"/>
    <property type="project" value="InterPro"/>
</dbReference>
<evidence type="ECO:0000256" key="6">
    <source>
        <dbReference type="ARBA" id="ARBA00022840"/>
    </source>
</evidence>
<dbReference type="Pfam" id="PF00488">
    <property type="entry name" value="MutS_V"/>
    <property type="match status" value="1"/>
</dbReference>
<dbReference type="EMBL" id="CAJPDT010000074">
    <property type="protein sequence ID" value="CAF9934015.1"/>
    <property type="molecule type" value="Genomic_DNA"/>
</dbReference>
<keyword evidence="6" id="KW-0067">ATP-binding</keyword>
<dbReference type="PROSITE" id="PS00486">
    <property type="entry name" value="DNA_MISMATCH_REPAIR_2"/>
    <property type="match status" value="1"/>
</dbReference>
<keyword evidence="7" id="KW-0238">DNA-binding</keyword>
<evidence type="ECO:0000256" key="8">
    <source>
        <dbReference type="ARBA" id="ARBA00023242"/>
    </source>
</evidence>
<dbReference type="GO" id="GO:0140664">
    <property type="term" value="F:ATP-dependent DNA damage sensor activity"/>
    <property type="evidence" value="ECO:0007669"/>
    <property type="project" value="InterPro"/>
</dbReference>
<keyword evidence="4" id="KW-0158">Chromosome</keyword>
<keyword evidence="15" id="KW-1185">Reference proteome</keyword>
<feature type="compositionally biased region" description="Polar residues" evidence="12">
    <location>
        <begin position="1"/>
        <end position="22"/>
    </location>
</feature>
<accession>A0A8H3IUE1</accession>
<dbReference type="SMART" id="SM00533">
    <property type="entry name" value="MUTSd"/>
    <property type="match status" value="1"/>
</dbReference>
<dbReference type="InterPro" id="IPR007696">
    <property type="entry name" value="DNA_mismatch_repair_MutS_core"/>
</dbReference>
<evidence type="ECO:0000256" key="12">
    <source>
        <dbReference type="SAM" id="MobiDB-lite"/>
    </source>
</evidence>
<keyword evidence="9" id="KW-0469">Meiosis</keyword>
<evidence type="ECO:0000256" key="3">
    <source>
        <dbReference type="ARBA" id="ARBA00006271"/>
    </source>
</evidence>
<name>A0A8H3IUE1_9LECA</name>
<dbReference type="PANTHER" id="PTHR11361">
    <property type="entry name" value="DNA MISMATCH REPAIR PROTEIN MUTS FAMILY MEMBER"/>
    <property type="match status" value="1"/>
</dbReference>
<evidence type="ECO:0000256" key="11">
    <source>
        <dbReference type="ARBA" id="ARBA00077470"/>
    </source>
</evidence>
<dbReference type="SUPFAM" id="SSF52540">
    <property type="entry name" value="P-loop containing nucleoside triphosphate hydrolases"/>
    <property type="match status" value="1"/>
</dbReference>
<evidence type="ECO:0000256" key="7">
    <source>
        <dbReference type="ARBA" id="ARBA00023125"/>
    </source>
</evidence>
<dbReference type="GO" id="GO:0030983">
    <property type="term" value="F:mismatched DNA binding"/>
    <property type="evidence" value="ECO:0007669"/>
    <property type="project" value="InterPro"/>
</dbReference>
<dbReference type="InterPro" id="IPR000432">
    <property type="entry name" value="DNA_mismatch_repair_MutS_C"/>
</dbReference>
<dbReference type="Gene3D" id="3.40.50.300">
    <property type="entry name" value="P-loop containing nucleotide triphosphate hydrolases"/>
    <property type="match status" value="1"/>
</dbReference>
<dbReference type="SMART" id="SM00534">
    <property type="entry name" value="MUTSac"/>
    <property type="match status" value="1"/>
</dbReference>
<dbReference type="GO" id="GO:0005694">
    <property type="term" value="C:chromosome"/>
    <property type="evidence" value="ECO:0007669"/>
    <property type="project" value="UniProtKB-SubCell"/>
</dbReference>
<sequence>MIASATPTVSQSNDSPVSSFVHSSPLRHFQRTKHPQQQPTKRVSLHRSRNPPGSSPATASVNPSYRHIRPTSVAASAVDVARENGIEEEQNADIDTNEVIMCVDMRERGTVGCCYYESSTGSLHLVEDIQCGGLEVVDTSGEAAHSANGGYLINAIQRTETFALPYLLEFRPSPEFNYDAGKNKLVNLHLFAGGSPEVSFFTPGDNHPDDDYGDGTGAGYTGRQGKLLRLSASVDMQSRLTIGCAGALLTYVARRKAVQYLPDDVDANNAFRISTVEMFSLKDKMFVNADTLASLQILQSESNPNTHSQGPTKASSGSKEGLSVYGLFHHLARTPQGKYLLRQYFLRPSMDMDVINQRLETASVFLRPDNNGPMHNIVKSLGQIKHMRTVMIHLRKGISNGLSKGGGIKSGIWSTLRSFAFHTLQIRDALAGVSGIENLRIGTKVGSEIFTTCVQIAENKGQIFQKFDHQRLAMIGRNVSETVDFAASAEMHRTVVNTGVNKELDDMKRTYDGIEDLLNLTSREIAATIPKQYDLNLNVIFFPQIGFLISIPRNPETGRGDWEGGETEDQRWDRIFSTATRIYYKDFRMRELDERLGDMYAVICDKEIEIIHELGQRVLEQETMLNQASDACGELDSLLALAQGARMYKFSRPIMTRHNVIQIKGGRHPLQELTVSAYVPNDTFLVGGPGSQDSTEFQEVQAGKHEATPGEFLGAPSMLMMTGPNYSGKSVHLKQVALIVYMAHVGCFVPADRATIGLTDKILTRITTRETVSRFQSAFMIDLQQVALAMTLATHRSLVIIDELGKGTDSSDGAGLACGVFEHFLGLGIDRPKVLGATHFHEIFENGFLQPRPSLAYGYMEVRLDQEAEDLEDQVVYLYKYELRCNTNAPLITRTAFESVVVILVMVAGEALPSFRGFVTNENLSCAALNGVDAKIVDRANHLAKITAKGEDLVTVCAAISEKEEGDIKDAEEIARLFLIQDLQSLFTGVNKPQEARNILATLMGSIKNNG</sequence>
<evidence type="ECO:0000256" key="10">
    <source>
        <dbReference type="ARBA" id="ARBA00073549"/>
    </source>
</evidence>
<gene>
    <name evidence="14" type="primary">MSH5</name>
    <name evidence="14" type="ORF">IMSHALPRED_009559</name>
</gene>
<dbReference type="FunFam" id="3.40.50.300:FF:001067">
    <property type="entry name" value="DNA mismatch repair protein MSH5"/>
    <property type="match status" value="1"/>
</dbReference>
<dbReference type="GO" id="GO:0005524">
    <property type="term" value="F:ATP binding"/>
    <property type="evidence" value="ECO:0007669"/>
    <property type="project" value="UniProtKB-KW"/>
</dbReference>
<comment type="caution">
    <text evidence="14">The sequence shown here is derived from an EMBL/GenBank/DDBJ whole genome shotgun (WGS) entry which is preliminary data.</text>
</comment>
<feature type="region of interest" description="Disordered" evidence="12">
    <location>
        <begin position="1"/>
        <end position="65"/>
    </location>
</feature>
<comment type="subcellular location">
    <subcellularLocation>
        <location evidence="2">Chromosome</location>
    </subcellularLocation>
    <subcellularLocation>
        <location evidence="1">Nucleus</location>
    </subcellularLocation>
</comment>
<dbReference type="InterPro" id="IPR036187">
    <property type="entry name" value="DNA_mismatch_repair_MutS_sf"/>
</dbReference>
<evidence type="ECO:0000256" key="5">
    <source>
        <dbReference type="ARBA" id="ARBA00022741"/>
    </source>
</evidence>
<dbReference type="CDD" id="cd03281">
    <property type="entry name" value="ABC_MSH5_euk"/>
    <property type="match status" value="1"/>
</dbReference>
<dbReference type="Pfam" id="PF05192">
    <property type="entry name" value="MutS_III"/>
    <property type="match status" value="1"/>
</dbReference>
<organism evidence="14 15">
    <name type="scientific">Imshaugia aleurites</name>
    <dbReference type="NCBI Taxonomy" id="172621"/>
    <lineage>
        <taxon>Eukaryota</taxon>
        <taxon>Fungi</taxon>
        <taxon>Dikarya</taxon>
        <taxon>Ascomycota</taxon>
        <taxon>Pezizomycotina</taxon>
        <taxon>Lecanoromycetes</taxon>
        <taxon>OSLEUM clade</taxon>
        <taxon>Lecanoromycetidae</taxon>
        <taxon>Lecanorales</taxon>
        <taxon>Lecanorineae</taxon>
        <taxon>Parmeliaceae</taxon>
        <taxon>Imshaugia</taxon>
    </lineage>
</organism>
<dbReference type="Proteomes" id="UP000664534">
    <property type="component" value="Unassembled WGS sequence"/>
</dbReference>
<dbReference type="OrthoDB" id="29596at2759"/>
<feature type="compositionally biased region" description="Polar residues" evidence="12">
    <location>
        <begin position="51"/>
        <end position="63"/>
    </location>
</feature>
<dbReference type="SUPFAM" id="SSF48334">
    <property type="entry name" value="DNA repair protein MutS, domain III"/>
    <property type="match status" value="1"/>
</dbReference>
<dbReference type="AlphaFoldDB" id="A0A8H3IUE1"/>
<dbReference type="Gene3D" id="1.10.1420.10">
    <property type="match status" value="1"/>
</dbReference>
<evidence type="ECO:0000313" key="14">
    <source>
        <dbReference type="EMBL" id="CAF9934015.1"/>
    </source>
</evidence>
<evidence type="ECO:0000256" key="1">
    <source>
        <dbReference type="ARBA" id="ARBA00004123"/>
    </source>
</evidence>
<dbReference type="InterPro" id="IPR045076">
    <property type="entry name" value="MutS"/>
</dbReference>
<evidence type="ECO:0000256" key="2">
    <source>
        <dbReference type="ARBA" id="ARBA00004286"/>
    </source>
</evidence>
<keyword evidence="5" id="KW-0547">Nucleotide-binding</keyword>
<protein>
    <recommendedName>
        <fullName evidence="10">DNA mismatch repair protein MSH5</fullName>
    </recommendedName>
    <alternativeName>
        <fullName evidence="11">MutS protein homolog 5</fullName>
    </alternativeName>
</protein>
<dbReference type="PANTHER" id="PTHR11361:SF20">
    <property type="entry name" value="MUTS PROTEIN HOMOLOG 5"/>
    <property type="match status" value="1"/>
</dbReference>